<dbReference type="OrthoDB" id="6222764at2759"/>
<keyword evidence="3" id="KW-1185">Reference proteome</keyword>
<reference evidence="2 3" key="1">
    <citation type="submission" date="2019-03" db="EMBL/GenBank/DDBJ databases">
        <title>An improved genome assembly of the fluke Schistosoma japonicum.</title>
        <authorList>
            <person name="Hu W."/>
            <person name="Luo F."/>
            <person name="Yin M."/>
            <person name="Mo X."/>
            <person name="Sun C."/>
            <person name="Wu Q."/>
            <person name="Zhu B."/>
            <person name="Xiang M."/>
            <person name="Wang J."/>
            <person name="Wang Y."/>
            <person name="Zhang T."/>
            <person name="Xu B."/>
            <person name="Zheng H."/>
            <person name="Feng Z."/>
        </authorList>
    </citation>
    <scope>NUCLEOTIDE SEQUENCE [LARGE SCALE GENOMIC DNA]</scope>
    <source>
        <strain evidence="2">HuSjv2</strain>
        <tissue evidence="2">Worms</tissue>
    </source>
</reference>
<comment type="caution">
    <text evidence="2">The sequence shown here is derived from an EMBL/GenBank/DDBJ whole genome shotgun (WGS) entry which is preliminary data.</text>
</comment>
<dbReference type="STRING" id="6182.A0A4Z2CP12"/>
<evidence type="ECO:0000313" key="3">
    <source>
        <dbReference type="Proteomes" id="UP000311919"/>
    </source>
</evidence>
<proteinExistence type="predicted"/>
<organism evidence="2 3">
    <name type="scientific">Schistosoma japonicum</name>
    <name type="common">Blood fluke</name>
    <dbReference type="NCBI Taxonomy" id="6182"/>
    <lineage>
        <taxon>Eukaryota</taxon>
        <taxon>Metazoa</taxon>
        <taxon>Spiralia</taxon>
        <taxon>Lophotrochozoa</taxon>
        <taxon>Platyhelminthes</taxon>
        <taxon>Trematoda</taxon>
        <taxon>Digenea</taxon>
        <taxon>Strigeidida</taxon>
        <taxon>Schistosomatoidea</taxon>
        <taxon>Schistosomatidae</taxon>
        <taxon>Schistosoma</taxon>
    </lineage>
</organism>
<protein>
    <submittedName>
        <fullName evidence="2">Miz zinc finger family isoform 1</fullName>
    </submittedName>
</protein>
<keyword evidence="1" id="KW-1133">Transmembrane helix</keyword>
<name>A0A4Z2CP12_SCHJA</name>
<evidence type="ECO:0000256" key="1">
    <source>
        <dbReference type="SAM" id="Phobius"/>
    </source>
</evidence>
<sequence>MRTQEKWPFTKSATKDTTYNDDNSSIGNIYSIYNNNQYNIKPKRNSFNIKSTKTNNSRSIQEKIDQISSTVVYIENEDDDDDDDANYHKITNVILGERLQPRMFLPLFIDIYRIFKAIKVKCGDDCKDYIPNYQYVLWMYNWIICTNLGPTPKYDVDGICPKLCRPRENITDQAFIQQFINLTFKPVHIINPFDVCSQLLHTISGTCLIHGNGVSVNEFTCQCKSNAYEWQTVNSLTGCLLIPAIINNKHNSFNKTWNIECNHEMSKFCHHGTHKCYQRLQRINYQNNNINNELTLTSNVAISIWPHCLCKIGFTGIDCSIPYEPCHHVISNALIKPQILMYSQIVPNDIDRPIISYDNEMNDNYLKSATGNWLCGVHHGYGVCKSTGTKYQCHCNIGYEKDENYSYGDNCWKQVNVQNNTITNKCGTSKYVNSGQCIHLTKELVTYINQYNNDNTSLMTSDDSYRFNQVLMCPCQSGNTNMYCNLTEGIWGEWNAWSDCLLNYGVGPYRFRLRSCHGDGCIGSDNKSQRCISSEHTTMSLHEFHDESIQQIQFKQNYHPFWILGCLILTDMLFITLGVILFERYTRKTITVASLSSMSSSSSSLSLPPPSPVSSS</sequence>
<dbReference type="Proteomes" id="UP000311919">
    <property type="component" value="Unassembled WGS sequence"/>
</dbReference>
<gene>
    <name evidence="2" type="ORF">EWB00_008770</name>
</gene>
<dbReference type="PROSITE" id="PS50092">
    <property type="entry name" value="TSP1"/>
    <property type="match status" value="1"/>
</dbReference>
<accession>A0A4Z2CP12</accession>
<dbReference type="AlphaFoldDB" id="A0A4Z2CP12"/>
<keyword evidence="1" id="KW-0472">Membrane</keyword>
<evidence type="ECO:0000313" key="2">
    <source>
        <dbReference type="EMBL" id="TNN05946.1"/>
    </source>
</evidence>
<dbReference type="EMBL" id="SKCS01000491">
    <property type="protein sequence ID" value="TNN05946.1"/>
    <property type="molecule type" value="Genomic_DNA"/>
</dbReference>
<keyword evidence="1" id="KW-0812">Transmembrane</keyword>
<feature type="transmembrane region" description="Helical" evidence="1">
    <location>
        <begin position="561"/>
        <end position="582"/>
    </location>
</feature>
<dbReference type="InterPro" id="IPR000884">
    <property type="entry name" value="TSP1_rpt"/>
</dbReference>